<sequence length="516" mass="58843">MPYFVYISSSLALSYCLLLLFQRVKTQRSHAKRAEALGCKPPHARGQKLPLGIDNVMRLIEADRRGQVPNEIEKIFREQGTYTFEQSILGIPQIATADPRNIQAILATQFSDFEIGALRRLNFAPMLGVGIFTGDGEVWEHSRALLRPQFSRDQVADLNLEETHVQHMFRHLSTQSGWTPQIDLSPLFFRLTIDSATEFLFGQSIQSQIPPSEKTWMLNEQFNSNSLADAFDRGTAVLGVRSRLSDFYWLYSPKQFEKDCQQVHQFADHYVSLALQQADEPVDEEKVRYVFLRELAKTTKDPIELRSQLLNILLAGRDTTAGLLGWTCWSLARHPAIYNKLRTLILEAFGTYNKPRAITFSSLKACTYLQYVMKEALRLFPSVPLNVRQATRDTTIPLGGGPDGTSPVYVKKGQEVGYSVYVMQRREDIWGKDAAIFNPDRWADKKVGWEYLPFNGGPRICLGQQFALTEVGYVLTRLIQKFDRMENCEDQIEPIHHYSVTSAPKQVLVRLHEADS</sequence>
<feature type="signal peptide" evidence="10">
    <location>
        <begin position="1"/>
        <end position="26"/>
    </location>
</feature>
<dbReference type="PANTHER" id="PTHR24287:SF1">
    <property type="entry name" value="P450, PUTATIVE (EUROFUNG)-RELATED"/>
    <property type="match status" value="1"/>
</dbReference>
<dbReference type="InterPro" id="IPR017972">
    <property type="entry name" value="Cyt_P450_CS"/>
</dbReference>
<evidence type="ECO:0000256" key="7">
    <source>
        <dbReference type="ARBA" id="ARBA00023033"/>
    </source>
</evidence>
<keyword evidence="6 8" id="KW-0408">Iron</keyword>
<evidence type="ECO:0008006" key="13">
    <source>
        <dbReference type="Google" id="ProtNLM"/>
    </source>
</evidence>
<evidence type="ECO:0000256" key="6">
    <source>
        <dbReference type="ARBA" id="ARBA00023004"/>
    </source>
</evidence>
<evidence type="ECO:0000256" key="8">
    <source>
        <dbReference type="PIRSR" id="PIRSR602402-1"/>
    </source>
</evidence>
<proteinExistence type="inferred from homology"/>
<dbReference type="Pfam" id="PF00067">
    <property type="entry name" value="p450"/>
    <property type="match status" value="1"/>
</dbReference>
<dbReference type="CDD" id="cd11063">
    <property type="entry name" value="CYP52"/>
    <property type="match status" value="1"/>
</dbReference>
<evidence type="ECO:0000256" key="2">
    <source>
        <dbReference type="ARBA" id="ARBA00010617"/>
    </source>
</evidence>
<dbReference type="PRINTS" id="PR00464">
    <property type="entry name" value="EP450II"/>
</dbReference>
<evidence type="ECO:0000256" key="4">
    <source>
        <dbReference type="ARBA" id="ARBA00022723"/>
    </source>
</evidence>
<dbReference type="InterPro" id="IPR002402">
    <property type="entry name" value="Cyt_P450_E_grp-II"/>
</dbReference>
<dbReference type="InterPro" id="IPR002974">
    <property type="entry name" value="Cyt_P450_E_CYP52_ascomycetes"/>
</dbReference>
<keyword evidence="5 9" id="KW-0560">Oxidoreductase</keyword>
<accession>A0A0C3H0A7</accession>
<comment type="similarity">
    <text evidence="2 9">Belongs to the cytochrome P450 family.</text>
</comment>
<evidence type="ECO:0000256" key="1">
    <source>
        <dbReference type="ARBA" id="ARBA00001971"/>
    </source>
</evidence>
<dbReference type="STRING" id="913774.A0A0C3H0A7"/>
<organism evidence="11 12">
    <name type="scientific">Oidiodendron maius (strain Zn)</name>
    <dbReference type="NCBI Taxonomy" id="913774"/>
    <lineage>
        <taxon>Eukaryota</taxon>
        <taxon>Fungi</taxon>
        <taxon>Dikarya</taxon>
        <taxon>Ascomycota</taxon>
        <taxon>Pezizomycotina</taxon>
        <taxon>Leotiomycetes</taxon>
        <taxon>Leotiomycetes incertae sedis</taxon>
        <taxon>Myxotrichaceae</taxon>
        <taxon>Oidiodendron</taxon>
    </lineage>
</organism>
<dbReference type="HOGENOM" id="CLU_001570_27_0_1"/>
<keyword evidence="10" id="KW-0732">Signal</keyword>
<feature type="chain" id="PRO_5002174658" description="Cytochrome P450" evidence="10">
    <location>
        <begin position="27"/>
        <end position="516"/>
    </location>
</feature>
<dbReference type="InterPro" id="IPR001128">
    <property type="entry name" value="Cyt_P450"/>
</dbReference>
<dbReference type="EMBL" id="KN832883">
    <property type="protein sequence ID" value="KIM96839.1"/>
    <property type="molecule type" value="Genomic_DNA"/>
</dbReference>
<dbReference type="AlphaFoldDB" id="A0A0C3H0A7"/>
<keyword evidence="12" id="KW-1185">Reference proteome</keyword>
<dbReference type="PRINTS" id="PR01239">
    <property type="entry name" value="EP450IICYP52"/>
</dbReference>
<evidence type="ECO:0000256" key="9">
    <source>
        <dbReference type="RuleBase" id="RU000461"/>
    </source>
</evidence>
<dbReference type="GO" id="GO:0020037">
    <property type="term" value="F:heme binding"/>
    <property type="evidence" value="ECO:0007669"/>
    <property type="project" value="InterPro"/>
</dbReference>
<reference evidence="12" key="2">
    <citation type="submission" date="2015-01" db="EMBL/GenBank/DDBJ databases">
        <title>Evolutionary Origins and Diversification of the Mycorrhizal Mutualists.</title>
        <authorList>
            <consortium name="DOE Joint Genome Institute"/>
            <consortium name="Mycorrhizal Genomics Consortium"/>
            <person name="Kohler A."/>
            <person name="Kuo A."/>
            <person name="Nagy L.G."/>
            <person name="Floudas D."/>
            <person name="Copeland A."/>
            <person name="Barry K.W."/>
            <person name="Cichocki N."/>
            <person name="Veneault-Fourrey C."/>
            <person name="LaButti K."/>
            <person name="Lindquist E.A."/>
            <person name="Lipzen A."/>
            <person name="Lundell T."/>
            <person name="Morin E."/>
            <person name="Murat C."/>
            <person name="Riley R."/>
            <person name="Ohm R."/>
            <person name="Sun H."/>
            <person name="Tunlid A."/>
            <person name="Henrissat B."/>
            <person name="Grigoriev I.V."/>
            <person name="Hibbett D.S."/>
            <person name="Martin F."/>
        </authorList>
    </citation>
    <scope>NUCLEOTIDE SEQUENCE [LARGE SCALE GENOMIC DNA]</scope>
    <source>
        <strain evidence="12">Zn</strain>
    </source>
</reference>
<dbReference type="InterPro" id="IPR047146">
    <property type="entry name" value="Cyt_P450_E_CYP52_fungi"/>
</dbReference>
<feature type="binding site" description="axial binding residue" evidence="8">
    <location>
        <position position="461"/>
    </location>
    <ligand>
        <name>heme</name>
        <dbReference type="ChEBI" id="CHEBI:30413"/>
    </ligand>
    <ligandPart>
        <name>Fe</name>
        <dbReference type="ChEBI" id="CHEBI:18248"/>
    </ligandPart>
</feature>
<evidence type="ECO:0000256" key="3">
    <source>
        <dbReference type="ARBA" id="ARBA00022617"/>
    </source>
</evidence>
<evidence type="ECO:0000256" key="10">
    <source>
        <dbReference type="SAM" id="SignalP"/>
    </source>
</evidence>
<name>A0A0C3H0A7_OIDMZ</name>
<keyword evidence="4 8" id="KW-0479">Metal-binding</keyword>
<dbReference type="InterPro" id="IPR036396">
    <property type="entry name" value="Cyt_P450_sf"/>
</dbReference>
<dbReference type="PANTHER" id="PTHR24287">
    <property type="entry name" value="P450, PUTATIVE (EUROFUNG)-RELATED"/>
    <property type="match status" value="1"/>
</dbReference>
<dbReference type="PROSITE" id="PS00086">
    <property type="entry name" value="CYTOCHROME_P450"/>
    <property type="match status" value="1"/>
</dbReference>
<dbReference type="Proteomes" id="UP000054321">
    <property type="component" value="Unassembled WGS sequence"/>
</dbReference>
<evidence type="ECO:0000313" key="11">
    <source>
        <dbReference type="EMBL" id="KIM96839.1"/>
    </source>
</evidence>
<dbReference type="PRINTS" id="PR00385">
    <property type="entry name" value="P450"/>
</dbReference>
<dbReference type="GO" id="GO:0005506">
    <property type="term" value="F:iron ion binding"/>
    <property type="evidence" value="ECO:0007669"/>
    <property type="project" value="InterPro"/>
</dbReference>
<dbReference type="InParanoid" id="A0A0C3H0A7"/>
<dbReference type="OrthoDB" id="1470350at2759"/>
<comment type="cofactor">
    <cofactor evidence="1 8">
        <name>heme</name>
        <dbReference type="ChEBI" id="CHEBI:30413"/>
    </cofactor>
</comment>
<reference evidence="11 12" key="1">
    <citation type="submission" date="2014-04" db="EMBL/GenBank/DDBJ databases">
        <authorList>
            <consortium name="DOE Joint Genome Institute"/>
            <person name="Kuo A."/>
            <person name="Martino E."/>
            <person name="Perotto S."/>
            <person name="Kohler A."/>
            <person name="Nagy L.G."/>
            <person name="Floudas D."/>
            <person name="Copeland A."/>
            <person name="Barry K.W."/>
            <person name="Cichocki N."/>
            <person name="Veneault-Fourrey C."/>
            <person name="LaButti K."/>
            <person name="Lindquist E.A."/>
            <person name="Lipzen A."/>
            <person name="Lundell T."/>
            <person name="Morin E."/>
            <person name="Murat C."/>
            <person name="Sun H."/>
            <person name="Tunlid A."/>
            <person name="Henrissat B."/>
            <person name="Grigoriev I.V."/>
            <person name="Hibbett D.S."/>
            <person name="Martin F."/>
            <person name="Nordberg H.P."/>
            <person name="Cantor M.N."/>
            <person name="Hua S.X."/>
        </authorList>
    </citation>
    <scope>NUCLEOTIDE SEQUENCE [LARGE SCALE GENOMIC DNA]</scope>
    <source>
        <strain evidence="11 12">Zn</strain>
    </source>
</reference>
<keyword evidence="7 9" id="KW-0503">Monooxygenase</keyword>
<evidence type="ECO:0000313" key="12">
    <source>
        <dbReference type="Proteomes" id="UP000054321"/>
    </source>
</evidence>
<keyword evidence="3 8" id="KW-0349">Heme</keyword>
<dbReference type="GO" id="GO:0016712">
    <property type="term" value="F:oxidoreductase activity, acting on paired donors, with incorporation or reduction of molecular oxygen, reduced flavin or flavoprotein as one donor, and incorporation of one atom of oxygen"/>
    <property type="evidence" value="ECO:0007669"/>
    <property type="project" value="InterPro"/>
</dbReference>
<evidence type="ECO:0000256" key="5">
    <source>
        <dbReference type="ARBA" id="ARBA00023002"/>
    </source>
</evidence>
<dbReference type="Gene3D" id="1.10.630.10">
    <property type="entry name" value="Cytochrome P450"/>
    <property type="match status" value="1"/>
</dbReference>
<protein>
    <recommendedName>
        <fullName evidence="13">Cytochrome P450</fullName>
    </recommendedName>
</protein>
<gene>
    <name evidence="11" type="ORF">OIDMADRAFT_204586</name>
</gene>
<dbReference type="SUPFAM" id="SSF48264">
    <property type="entry name" value="Cytochrome P450"/>
    <property type="match status" value="1"/>
</dbReference>